<feature type="active site" description="Proton donor" evidence="2">
    <location>
        <position position="80"/>
    </location>
</feature>
<dbReference type="InterPro" id="IPR020471">
    <property type="entry name" value="AKR"/>
</dbReference>
<feature type="domain" description="NADP-dependent oxidoreductase" evidence="6">
    <location>
        <begin position="41"/>
        <end position="307"/>
    </location>
</feature>
<dbReference type="FunFam" id="3.20.20.100:FF:000002">
    <property type="entry name" value="2,5-diketo-D-gluconic acid reductase A"/>
    <property type="match status" value="1"/>
</dbReference>
<keyword evidence="1" id="KW-0560">Oxidoreductase</keyword>
<evidence type="ECO:0000256" key="5">
    <source>
        <dbReference type="SAM" id="SignalP"/>
    </source>
</evidence>
<evidence type="ECO:0000256" key="1">
    <source>
        <dbReference type="ARBA" id="ARBA00023002"/>
    </source>
</evidence>
<evidence type="ECO:0000313" key="7">
    <source>
        <dbReference type="EMBL" id="KAF4120878.1"/>
    </source>
</evidence>
<evidence type="ECO:0000256" key="4">
    <source>
        <dbReference type="PIRSR" id="PIRSR000097-3"/>
    </source>
</evidence>
<dbReference type="InterPro" id="IPR023210">
    <property type="entry name" value="NADP_OxRdtase_dom"/>
</dbReference>
<keyword evidence="5" id="KW-0732">Signal</keyword>
<dbReference type="SUPFAM" id="SSF51430">
    <property type="entry name" value="NAD(P)-linked oxidoreductase"/>
    <property type="match status" value="1"/>
</dbReference>
<feature type="site" description="Lowers pKa of active site Tyr" evidence="4">
    <location>
        <position position="105"/>
    </location>
</feature>
<evidence type="ECO:0000259" key="6">
    <source>
        <dbReference type="Pfam" id="PF00248"/>
    </source>
</evidence>
<accession>A0A9P4YPR9</accession>
<dbReference type="Gene3D" id="3.20.20.100">
    <property type="entry name" value="NADP-dependent oxidoreductase domain"/>
    <property type="match status" value="1"/>
</dbReference>
<dbReference type="GO" id="GO:0016616">
    <property type="term" value="F:oxidoreductase activity, acting on the CH-OH group of donors, NAD or NADP as acceptor"/>
    <property type="evidence" value="ECO:0007669"/>
    <property type="project" value="UniProtKB-ARBA"/>
</dbReference>
<dbReference type="EMBL" id="JAANYQ010000014">
    <property type="protein sequence ID" value="KAF4120878.1"/>
    <property type="molecule type" value="Genomic_DNA"/>
</dbReference>
<dbReference type="Proteomes" id="UP000749293">
    <property type="component" value="Unassembled WGS sequence"/>
</dbReference>
<dbReference type="InterPro" id="IPR018170">
    <property type="entry name" value="Aldo/ket_reductase_CS"/>
</dbReference>
<feature type="chain" id="PRO_5040347268" evidence="5">
    <location>
        <begin position="24"/>
        <end position="342"/>
    </location>
</feature>
<dbReference type="OrthoDB" id="416253at2759"/>
<dbReference type="PIRSF" id="PIRSF000097">
    <property type="entry name" value="AKR"/>
    <property type="match status" value="1"/>
</dbReference>
<sequence length="342" mass="38248">MGFQTHMLATALLFTAAVPLVATAEATAVIPQTSDLQIPSLGLGTWLSDRGKACICTLVERAVQYALDGGYRHIDAAAIYHNEKEVGRGISASTLKREDIWVTSKLWNNDHRPEDVGKAIDKTLEDLGLEYLDLYLVHWPVAFLPDSSGIDKKTSLEDTWKALEDLVRSKKTRYIGISNFSPADVRRILDVAEVRPYAHEFETHPYLQQQDFVDFHADEGIKVIAYSPLANTNHQYDGSDIPALFDDPFWKSVAEKKNVTVAQAVLGWGSARGTVVIPKSVHEKYIDQNLGGLDVSFTEEELKEISKQDRKVRFNNPGRQWGVDLFNGLDDPTDLESNYAEL</sequence>
<comment type="caution">
    <text evidence="7">The sequence shown here is derived from an EMBL/GenBank/DDBJ whole genome shotgun (WGS) entry which is preliminary data.</text>
</comment>
<gene>
    <name evidence="7" type="ORF">GMORB2_2364</name>
</gene>
<evidence type="ECO:0000256" key="3">
    <source>
        <dbReference type="PIRSR" id="PIRSR000097-2"/>
    </source>
</evidence>
<dbReference type="Pfam" id="PF00248">
    <property type="entry name" value="Aldo_ket_red"/>
    <property type="match status" value="1"/>
</dbReference>
<dbReference type="RefSeq" id="XP_035319530.1">
    <property type="nucleotide sequence ID" value="XM_035464344.1"/>
</dbReference>
<dbReference type="PROSITE" id="PS00062">
    <property type="entry name" value="ALDOKETO_REDUCTASE_2"/>
    <property type="match status" value="1"/>
</dbReference>
<keyword evidence="8" id="KW-1185">Reference proteome</keyword>
<dbReference type="GeneID" id="55968594"/>
<feature type="binding site" evidence="3">
    <location>
        <position position="138"/>
    </location>
    <ligand>
        <name>substrate</name>
    </ligand>
</feature>
<feature type="signal peptide" evidence="5">
    <location>
        <begin position="1"/>
        <end position="23"/>
    </location>
</feature>
<dbReference type="InterPro" id="IPR036812">
    <property type="entry name" value="NAD(P)_OxRdtase_dom_sf"/>
</dbReference>
<dbReference type="PRINTS" id="PR00069">
    <property type="entry name" value="ALDKETRDTASE"/>
</dbReference>
<evidence type="ECO:0000256" key="2">
    <source>
        <dbReference type="PIRSR" id="PIRSR000097-1"/>
    </source>
</evidence>
<dbReference type="CDD" id="cd19071">
    <property type="entry name" value="AKR_AKR1-5-like"/>
    <property type="match status" value="1"/>
</dbReference>
<proteinExistence type="predicted"/>
<dbReference type="AlphaFoldDB" id="A0A9P4YPR9"/>
<reference evidence="7" key="1">
    <citation type="submission" date="2020-03" db="EMBL/GenBank/DDBJ databases">
        <title>Site-based positive gene gene selection in Geosmithia morbida across the United States reveals a broad range of putative effectors and factors for local host and environmental adapation.</title>
        <authorList>
            <person name="Onufrak A."/>
            <person name="Murdoch R.W."/>
            <person name="Gazis R."/>
            <person name="Huff M."/>
            <person name="Staton M."/>
            <person name="Klingeman W."/>
            <person name="Hadziabdic D."/>
        </authorList>
    </citation>
    <scope>NUCLEOTIDE SEQUENCE</scope>
    <source>
        <strain evidence="7">1262</strain>
    </source>
</reference>
<dbReference type="PANTHER" id="PTHR11732">
    <property type="entry name" value="ALDO/KETO REDUCTASE"/>
    <property type="match status" value="1"/>
</dbReference>
<name>A0A9P4YPR9_9HYPO</name>
<organism evidence="7 8">
    <name type="scientific">Geosmithia morbida</name>
    <dbReference type="NCBI Taxonomy" id="1094350"/>
    <lineage>
        <taxon>Eukaryota</taxon>
        <taxon>Fungi</taxon>
        <taxon>Dikarya</taxon>
        <taxon>Ascomycota</taxon>
        <taxon>Pezizomycotina</taxon>
        <taxon>Sordariomycetes</taxon>
        <taxon>Hypocreomycetidae</taxon>
        <taxon>Hypocreales</taxon>
        <taxon>Bionectriaceae</taxon>
        <taxon>Geosmithia</taxon>
    </lineage>
</organism>
<dbReference type="PROSITE" id="PS00798">
    <property type="entry name" value="ALDOKETO_REDUCTASE_1"/>
    <property type="match status" value="1"/>
</dbReference>
<protein>
    <submittedName>
        <fullName evidence="7">Alcohol dehydrogenase (NADP+)</fullName>
    </submittedName>
</protein>
<evidence type="ECO:0000313" key="8">
    <source>
        <dbReference type="Proteomes" id="UP000749293"/>
    </source>
</evidence>